<evidence type="ECO:0000256" key="5">
    <source>
        <dbReference type="ARBA" id="ARBA00022801"/>
    </source>
</evidence>
<evidence type="ECO:0000313" key="14">
    <source>
        <dbReference type="EMBL" id="KAK3672851.1"/>
    </source>
</evidence>
<dbReference type="SUPFAM" id="SSF51445">
    <property type="entry name" value="(Trans)glycosidases"/>
    <property type="match status" value="1"/>
</dbReference>
<evidence type="ECO:0000256" key="8">
    <source>
        <dbReference type="ARBA" id="ARBA00036824"/>
    </source>
</evidence>
<keyword evidence="6 10" id="KW-0326">Glycosidase</keyword>
<dbReference type="Pfam" id="PF00150">
    <property type="entry name" value="Cellulase"/>
    <property type="match status" value="1"/>
</dbReference>
<evidence type="ECO:0000256" key="4">
    <source>
        <dbReference type="ARBA" id="ARBA00022729"/>
    </source>
</evidence>
<evidence type="ECO:0000256" key="7">
    <source>
        <dbReference type="ARBA" id="ARBA00023316"/>
    </source>
</evidence>
<dbReference type="InterPro" id="IPR050386">
    <property type="entry name" value="Glycosyl_hydrolase_5"/>
</dbReference>
<dbReference type="GO" id="GO:0009986">
    <property type="term" value="C:cell surface"/>
    <property type="evidence" value="ECO:0007669"/>
    <property type="project" value="TreeGrafter"/>
</dbReference>
<keyword evidence="7" id="KW-0961">Cell wall biogenesis/degradation</keyword>
<proteinExistence type="inferred from homology"/>
<dbReference type="EMBL" id="JAUTXT010000029">
    <property type="protein sequence ID" value="KAK3672851.1"/>
    <property type="molecule type" value="Genomic_DNA"/>
</dbReference>
<keyword evidence="3" id="KW-0964">Secreted</keyword>
<comment type="subcellular location">
    <subcellularLocation>
        <location evidence="1">Secreted</location>
    </subcellularLocation>
</comment>
<dbReference type="PANTHER" id="PTHR31297:SF1">
    <property type="entry name" value="GLUCAN 1,3-BETA-GLUCOSIDASE I_II-RELATED"/>
    <property type="match status" value="1"/>
</dbReference>
<evidence type="ECO:0000256" key="10">
    <source>
        <dbReference type="RuleBase" id="RU361153"/>
    </source>
</evidence>
<dbReference type="Proteomes" id="UP001274830">
    <property type="component" value="Unassembled WGS sequence"/>
</dbReference>
<accession>A0AAE0WJH2</accession>
<evidence type="ECO:0000256" key="2">
    <source>
        <dbReference type="ARBA" id="ARBA00005641"/>
    </source>
</evidence>
<evidence type="ECO:0000256" key="6">
    <source>
        <dbReference type="ARBA" id="ARBA00023295"/>
    </source>
</evidence>
<feature type="domain" description="Glycoside hydrolase family 5" evidence="13">
    <location>
        <begin position="180"/>
        <end position="424"/>
    </location>
</feature>
<dbReference type="InterPro" id="IPR001547">
    <property type="entry name" value="Glyco_hydro_5"/>
</dbReference>
<keyword evidence="4 12" id="KW-0732">Signal</keyword>
<dbReference type="EC" id="3.2.1.58" evidence="9"/>
<keyword evidence="5 10" id="KW-0378">Hydrolase</keyword>
<feature type="region of interest" description="Disordered" evidence="11">
    <location>
        <begin position="31"/>
        <end position="65"/>
    </location>
</feature>
<feature type="signal peptide" evidence="12">
    <location>
        <begin position="1"/>
        <end position="22"/>
    </location>
</feature>
<gene>
    <name evidence="14" type="ORF">LTR78_007204</name>
</gene>
<keyword evidence="15" id="KW-1185">Reference proteome</keyword>
<comment type="similarity">
    <text evidence="2 10">Belongs to the glycosyl hydrolase 5 (cellulase A) family.</text>
</comment>
<protein>
    <recommendedName>
        <fullName evidence="9">glucan 1,3-beta-glucosidase</fullName>
        <ecNumber evidence="9">3.2.1.58</ecNumber>
    </recommendedName>
</protein>
<dbReference type="GO" id="GO:0004338">
    <property type="term" value="F:glucan exo-1,3-beta-glucosidase activity"/>
    <property type="evidence" value="ECO:0007669"/>
    <property type="project" value="UniProtKB-EC"/>
</dbReference>
<dbReference type="GO" id="GO:0005576">
    <property type="term" value="C:extracellular region"/>
    <property type="evidence" value="ECO:0007669"/>
    <property type="project" value="UniProtKB-SubCell"/>
</dbReference>
<reference evidence="14" key="1">
    <citation type="submission" date="2023-07" db="EMBL/GenBank/DDBJ databases">
        <title>Black Yeasts Isolated from many extreme environments.</title>
        <authorList>
            <person name="Coleine C."/>
            <person name="Stajich J.E."/>
            <person name="Selbmann L."/>
        </authorList>
    </citation>
    <scope>NUCLEOTIDE SEQUENCE</scope>
    <source>
        <strain evidence="14">CCFEE 5485</strain>
    </source>
</reference>
<organism evidence="14 15">
    <name type="scientific">Recurvomyces mirabilis</name>
    <dbReference type="NCBI Taxonomy" id="574656"/>
    <lineage>
        <taxon>Eukaryota</taxon>
        <taxon>Fungi</taxon>
        <taxon>Dikarya</taxon>
        <taxon>Ascomycota</taxon>
        <taxon>Pezizomycotina</taxon>
        <taxon>Dothideomycetes</taxon>
        <taxon>Dothideomycetidae</taxon>
        <taxon>Mycosphaerellales</taxon>
        <taxon>Teratosphaeriaceae</taxon>
        <taxon>Recurvomyces</taxon>
    </lineage>
</organism>
<evidence type="ECO:0000256" key="1">
    <source>
        <dbReference type="ARBA" id="ARBA00004613"/>
    </source>
</evidence>
<dbReference type="Gene3D" id="3.20.20.80">
    <property type="entry name" value="Glycosidases"/>
    <property type="match status" value="1"/>
</dbReference>
<sequence length="522" mass="56142">MPSLPSLAILATSTIFATIVSALPQYYDPEQYGYPPGPSSQYQPGPITSPTYSVDSSSDSSAPTAAPSNFATAGYTTYTTSNTALPVASYATLAPTGTAGLSYGVTQTASAGVSYATSTPLSSSNTTSNGTVAHLETFRGVNLGGWLILEKWMVPGVFNNTGAIDQWTFDSTAYNAEARLQDHWSTYITQQDFVQMASWGINAVRIPIGYWAFMDASPYISGADEYLELAIGWARANSMRVMIDLHGSPGSQNGKDHSGQQGAVNWQAYDNVNLTLKVLKTIATKYGTMAYQDVVMGIEIVNEPCKDSSTAGCTNTPTVTQDFAEKAYDTIRTAAPNKNLWVITHDAWMGAKQWEGVSANLNNPARFGVDLHLYQNQDAASRGLNVDGQIAAVCSWKQTQFMGGNAAIPIFVGEFAGTIDVCANPDGTTRGGLQCTPSGCQCTNIAMGNYIDKSNVVATNLQADLRRFLEAQLETFEQNTNGWFLWSLKGPGLWSAQNIVQYIMQGDPLTKRENLNICGQIA</sequence>
<evidence type="ECO:0000256" key="9">
    <source>
        <dbReference type="ARBA" id="ARBA00038929"/>
    </source>
</evidence>
<evidence type="ECO:0000313" key="15">
    <source>
        <dbReference type="Proteomes" id="UP001274830"/>
    </source>
</evidence>
<evidence type="ECO:0000256" key="11">
    <source>
        <dbReference type="SAM" id="MobiDB-lite"/>
    </source>
</evidence>
<name>A0AAE0WJH2_9PEZI</name>
<dbReference type="InterPro" id="IPR017853">
    <property type="entry name" value="GH"/>
</dbReference>
<evidence type="ECO:0000259" key="13">
    <source>
        <dbReference type="Pfam" id="PF00150"/>
    </source>
</evidence>
<evidence type="ECO:0000256" key="12">
    <source>
        <dbReference type="SAM" id="SignalP"/>
    </source>
</evidence>
<comment type="caution">
    <text evidence="14">The sequence shown here is derived from an EMBL/GenBank/DDBJ whole genome shotgun (WGS) entry which is preliminary data.</text>
</comment>
<evidence type="ECO:0000256" key="3">
    <source>
        <dbReference type="ARBA" id="ARBA00022525"/>
    </source>
</evidence>
<comment type="catalytic activity">
    <reaction evidence="8">
        <text>Successive hydrolysis of beta-D-glucose units from the non-reducing ends of (1-&gt;3)-beta-D-glucans, releasing alpha-glucose.</text>
        <dbReference type="EC" id="3.2.1.58"/>
    </reaction>
</comment>
<dbReference type="PANTHER" id="PTHR31297">
    <property type="entry name" value="GLUCAN ENDO-1,6-BETA-GLUCOSIDASE B"/>
    <property type="match status" value="1"/>
</dbReference>
<feature type="chain" id="PRO_5042246251" description="glucan 1,3-beta-glucosidase" evidence="12">
    <location>
        <begin position="23"/>
        <end position="522"/>
    </location>
</feature>
<dbReference type="GO" id="GO:0071555">
    <property type="term" value="P:cell wall organization"/>
    <property type="evidence" value="ECO:0007669"/>
    <property type="project" value="UniProtKB-KW"/>
</dbReference>
<dbReference type="AlphaFoldDB" id="A0AAE0WJH2"/>
<dbReference type="GO" id="GO:0009251">
    <property type="term" value="P:glucan catabolic process"/>
    <property type="evidence" value="ECO:0007669"/>
    <property type="project" value="TreeGrafter"/>
</dbReference>